<dbReference type="HOGENOM" id="CLU_639021_0_0_11"/>
<dbReference type="KEGG" id="ksk:KSE_22520"/>
<evidence type="ECO:0000259" key="2">
    <source>
        <dbReference type="Pfam" id="PF02464"/>
    </source>
</evidence>
<dbReference type="AlphaFoldDB" id="E4NA41"/>
<dbReference type="EMBL" id="AP010968">
    <property type="protein sequence ID" value="BAJ28072.1"/>
    <property type="molecule type" value="Genomic_DNA"/>
</dbReference>
<feature type="region of interest" description="Disordered" evidence="1">
    <location>
        <begin position="410"/>
        <end position="429"/>
    </location>
</feature>
<dbReference type="Proteomes" id="UP000007076">
    <property type="component" value="Chromosome"/>
</dbReference>
<name>E4NA41_KITSK</name>
<dbReference type="RefSeq" id="WP_014135388.1">
    <property type="nucleotide sequence ID" value="NC_016109.1"/>
</dbReference>
<dbReference type="PATRIC" id="fig|452652.3.peg.2265"/>
<organism evidence="3 4">
    <name type="scientific">Kitasatospora setae (strain ATCC 33774 / DSM 43861 / JCM 3304 / KCC A-0304 / NBRC 14216 / KM-6054)</name>
    <name type="common">Streptomyces setae</name>
    <dbReference type="NCBI Taxonomy" id="452652"/>
    <lineage>
        <taxon>Bacteria</taxon>
        <taxon>Bacillati</taxon>
        <taxon>Actinomycetota</taxon>
        <taxon>Actinomycetes</taxon>
        <taxon>Kitasatosporales</taxon>
        <taxon>Streptomycetaceae</taxon>
        <taxon>Kitasatospora</taxon>
    </lineage>
</organism>
<dbReference type="NCBIfam" id="TIGR00199">
    <property type="entry name" value="PncC_domain"/>
    <property type="match status" value="1"/>
</dbReference>
<feature type="region of interest" description="Disordered" evidence="1">
    <location>
        <begin position="1"/>
        <end position="24"/>
    </location>
</feature>
<proteinExistence type="predicted"/>
<reference evidence="3 4" key="1">
    <citation type="journal article" date="2010" name="DNA Res.">
        <title>Genome sequence of Kitasatospora setae NBRC 14216T: an evolutionary snapshot of the family Streptomycetaceae.</title>
        <authorList>
            <person name="Ichikawa N."/>
            <person name="Oguchi A."/>
            <person name="Ikeda H."/>
            <person name="Ishikawa J."/>
            <person name="Kitani S."/>
            <person name="Watanabe Y."/>
            <person name="Nakamura S."/>
            <person name="Katano Y."/>
            <person name="Kishi E."/>
            <person name="Sasagawa M."/>
            <person name="Ankai A."/>
            <person name="Fukui S."/>
            <person name="Hashimoto Y."/>
            <person name="Kamata S."/>
            <person name="Otoguro M."/>
            <person name="Tanikawa S."/>
            <person name="Nihira T."/>
            <person name="Horinouchi S."/>
            <person name="Ohnishi Y."/>
            <person name="Hayakawa M."/>
            <person name="Kuzuyama T."/>
            <person name="Arisawa A."/>
            <person name="Nomoto F."/>
            <person name="Miura H."/>
            <person name="Takahashi Y."/>
            <person name="Fujita N."/>
        </authorList>
    </citation>
    <scope>NUCLEOTIDE SEQUENCE [LARGE SCALE GENOMIC DNA]</scope>
    <source>
        <strain evidence="4">ATCC 33774 / DSM 43861 / JCM 3304 / KCC A-0304 / NBRC 14216 / KM-6054</strain>
    </source>
</reference>
<evidence type="ECO:0000313" key="4">
    <source>
        <dbReference type="Proteomes" id="UP000007076"/>
    </source>
</evidence>
<accession>E4NA41</accession>
<keyword evidence="4" id="KW-1185">Reference proteome</keyword>
<evidence type="ECO:0000313" key="3">
    <source>
        <dbReference type="EMBL" id="BAJ28072.1"/>
    </source>
</evidence>
<dbReference type="InterPro" id="IPR036653">
    <property type="entry name" value="CinA-like_C"/>
</dbReference>
<dbReference type="SUPFAM" id="SSF142433">
    <property type="entry name" value="CinA-like"/>
    <property type="match status" value="1"/>
</dbReference>
<feature type="region of interest" description="Disordered" evidence="1">
    <location>
        <begin position="149"/>
        <end position="261"/>
    </location>
</feature>
<feature type="compositionally biased region" description="Low complexity" evidence="1">
    <location>
        <begin position="166"/>
        <end position="178"/>
    </location>
</feature>
<dbReference type="Gene3D" id="3.90.950.20">
    <property type="entry name" value="CinA-like"/>
    <property type="match status" value="1"/>
</dbReference>
<dbReference type="STRING" id="452652.KSE_22520"/>
<sequence length="429" mass="44551">MPYSAVPPSSRRTARAAPERPGRGRTGVLARRITAALAAAGHTVAVAESLTAGRLATALADAPGAGRTFLGAVVAYDTRLKATLLRVDPVLLAERGAVDPDVAAQMAHGARVLTGATYALATTGVAGPAPQDGRPVGTVHLAAATPARTVVTAPSSPHPNRRRAAARPSRTAPSWPRSNSSTTSCGPPPPGPGRGEPREAAPARGSRAGAGAVGRRRSGPVGSCSAHVAHSGSPTLRPMQGRPTSGAPPPASQEGRMSPSPRVRPLAVYLNDHLTGATAGVALARRTAGSHTTGSRAGALRELADDIARDRDALLRIMRCLGVPVRRYRTWLGLAAERAGRLKPNGTLVRRAPLSDLVELETLRTGVEGKAALWRALLAIAEQEPRLRAPELERLAERARDQARLLDGWHHAASTQVLPPDPRRTASAG</sequence>
<feature type="domain" description="CinA C-terminal" evidence="2">
    <location>
        <begin position="29"/>
        <end position="155"/>
    </location>
</feature>
<dbReference type="Pfam" id="PF02464">
    <property type="entry name" value="CinA"/>
    <property type="match status" value="1"/>
</dbReference>
<evidence type="ECO:0000256" key="1">
    <source>
        <dbReference type="SAM" id="MobiDB-lite"/>
    </source>
</evidence>
<dbReference type="InterPro" id="IPR008136">
    <property type="entry name" value="CinA_C"/>
</dbReference>
<feature type="compositionally biased region" description="Low complexity" evidence="1">
    <location>
        <begin position="1"/>
        <end position="11"/>
    </location>
</feature>
<dbReference type="eggNOG" id="COG1546">
    <property type="taxonomic scope" value="Bacteria"/>
</dbReference>
<gene>
    <name evidence="3" type="ordered locus">KSE_22520</name>
</gene>
<protein>
    <recommendedName>
        <fullName evidence="2">CinA C-terminal domain-containing protein</fullName>
    </recommendedName>
</protein>